<dbReference type="EMBL" id="CP136137">
    <property type="protein sequence ID" value="WYY08652.1"/>
    <property type="molecule type" value="Genomic_DNA"/>
</dbReference>
<keyword evidence="2" id="KW-1185">Reference proteome</keyword>
<proteinExistence type="predicted"/>
<evidence type="ECO:0000313" key="1">
    <source>
        <dbReference type="EMBL" id="WYY08652.1"/>
    </source>
</evidence>
<organism evidence="1 2">
    <name type="scientific">Gordonia hydrophobica</name>
    <dbReference type="NCBI Taxonomy" id="40516"/>
    <lineage>
        <taxon>Bacteria</taxon>
        <taxon>Bacillati</taxon>
        <taxon>Actinomycetota</taxon>
        <taxon>Actinomycetes</taxon>
        <taxon>Mycobacteriales</taxon>
        <taxon>Gordoniaceae</taxon>
        <taxon>Gordonia</taxon>
    </lineage>
</organism>
<reference evidence="1 2" key="1">
    <citation type="journal article" date="2023" name="Virus Evol.">
        <title>Computational host range prediction-The good, the bad, and the ugly.</title>
        <authorList>
            <person name="Howell A.A."/>
            <person name="Versoza C.J."/>
            <person name="Pfeifer S.P."/>
        </authorList>
    </citation>
    <scope>NUCLEOTIDE SEQUENCE [LARGE SCALE GENOMIC DNA]</scope>
    <source>
        <strain evidence="1 2">1610/1b</strain>
    </source>
</reference>
<dbReference type="Proteomes" id="UP001479933">
    <property type="component" value="Chromosome"/>
</dbReference>
<evidence type="ECO:0000313" key="2">
    <source>
        <dbReference type="Proteomes" id="UP001479933"/>
    </source>
</evidence>
<dbReference type="RefSeq" id="WP_157086129.1">
    <property type="nucleotide sequence ID" value="NZ_CP136137.1"/>
</dbReference>
<protein>
    <submittedName>
        <fullName evidence="1">Uncharacterized protein</fullName>
    </submittedName>
</protein>
<name>A0ABZ2U4R2_9ACTN</name>
<sequence>MCGTPVPPPAWCAVGVPDDAGARRRARAASIRVLAAQLAGFGTRVEADLAGTGYTVSTADGRTRVVSDLAAVWPAVAELSGRPFDPLDPLLIARLRERAESGR</sequence>
<accession>A0ABZ2U4R2</accession>
<gene>
    <name evidence="1" type="ORF">RVF87_06210</name>
</gene>